<accession>A0AAV5AEY0</accession>
<evidence type="ECO:0000313" key="3">
    <source>
        <dbReference type="Proteomes" id="UP001050691"/>
    </source>
</evidence>
<feature type="region of interest" description="Disordered" evidence="1">
    <location>
        <begin position="57"/>
        <end position="77"/>
    </location>
</feature>
<organism evidence="2 3">
    <name type="scientific">Clathrus columnatus</name>
    <dbReference type="NCBI Taxonomy" id="1419009"/>
    <lineage>
        <taxon>Eukaryota</taxon>
        <taxon>Fungi</taxon>
        <taxon>Dikarya</taxon>
        <taxon>Basidiomycota</taxon>
        <taxon>Agaricomycotina</taxon>
        <taxon>Agaricomycetes</taxon>
        <taxon>Phallomycetidae</taxon>
        <taxon>Phallales</taxon>
        <taxon>Clathraceae</taxon>
        <taxon>Clathrus</taxon>
    </lineage>
</organism>
<reference evidence="2" key="1">
    <citation type="submission" date="2021-10" db="EMBL/GenBank/DDBJ databases">
        <title>De novo Genome Assembly of Clathrus columnatus (Basidiomycota, Fungi) Using Illumina and Nanopore Sequence Data.</title>
        <authorList>
            <person name="Ogiso-Tanaka E."/>
            <person name="Itagaki H."/>
            <person name="Hosoya T."/>
            <person name="Hosaka K."/>
        </authorList>
    </citation>
    <scope>NUCLEOTIDE SEQUENCE</scope>
    <source>
        <strain evidence="2">MO-923</strain>
    </source>
</reference>
<protein>
    <submittedName>
        <fullName evidence="2">Uncharacterized protein</fullName>
    </submittedName>
</protein>
<sequence length="320" mass="36939">MKQIEPNEDTEKLVIRLLVSRGLWIKAWEQVIQRYSTVQAIPMPIFLELLAPGSRIHQKPSPHDRVDEHENNLSPSVRSPVTQEAYKLILHRFKEFPPDSLDKVSLRVLSYVIRSFLKSGHELEAIALTENYIKILPKTISPKKVAHLQALINTHLSTGEIKLTTFKKRRRLVERLFSLHSQLSPNSDTLFLLMRYMVRSKQCGTTAYMLYKAYLGKWGSNMDTLEVRGRIIKYAIKEGKHAIARKMSLVSNTLLSKPKEKDSIATESLELRPWRTAYPKDGRSRSDFKAVVYKRLRVAKTANKIRCILEKEVCDSQKCL</sequence>
<evidence type="ECO:0000256" key="1">
    <source>
        <dbReference type="SAM" id="MobiDB-lite"/>
    </source>
</evidence>
<feature type="compositionally biased region" description="Basic and acidic residues" evidence="1">
    <location>
        <begin position="61"/>
        <end position="71"/>
    </location>
</feature>
<dbReference type="EMBL" id="BPWL01000008">
    <property type="protein sequence ID" value="GJJ13201.1"/>
    <property type="molecule type" value="Genomic_DNA"/>
</dbReference>
<gene>
    <name evidence="2" type="ORF">Clacol_007452</name>
</gene>
<keyword evidence="3" id="KW-1185">Reference proteome</keyword>
<name>A0AAV5AEY0_9AGAM</name>
<proteinExistence type="predicted"/>
<dbReference type="Proteomes" id="UP001050691">
    <property type="component" value="Unassembled WGS sequence"/>
</dbReference>
<evidence type="ECO:0000313" key="2">
    <source>
        <dbReference type="EMBL" id="GJJ13201.1"/>
    </source>
</evidence>
<comment type="caution">
    <text evidence="2">The sequence shown here is derived from an EMBL/GenBank/DDBJ whole genome shotgun (WGS) entry which is preliminary data.</text>
</comment>
<dbReference type="AlphaFoldDB" id="A0AAV5AEY0"/>